<dbReference type="AlphaFoldDB" id="A0A9W6L7Q5"/>
<dbReference type="EMBL" id="BSDR01000001">
    <property type="protein sequence ID" value="GLI34857.1"/>
    <property type="molecule type" value="Genomic_DNA"/>
</dbReference>
<keyword evidence="4" id="KW-1185">Reference proteome</keyword>
<dbReference type="InterPro" id="IPR005586">
    <property type="entry name" value="ABC_trans_aux"/>
</dbReference>
<dbReference type="SUPFAM" id="SSF159594">
    <property type="entry name" value="XCC0632-like"/>
    <property type="match status" value="1"/>
</dbReference>
<dbReference type="Gene3D" id="3.40.50.10610">
    <property type="entry name" value="ABC-type transport auxiliary lipoprotein component"/>
    <property type="match status" value="1"/>
</dbReference>
<evidence type="ECO:0000313" key="3">
    <source>
        <dbReference type="EMBL" id="GLI34857.1"/>
    </source>
</evidence>
<comment type="caution">
    <text evidence="3">The sequence shown here is derived from an EMBL/GenBank/DDBJ whole genome shotgun (WGS) entry which is preliminary data.</text>
</comment>
<organism evidence="3 4">
    <name type="scientific">Desulforhabdus amnigena</name>
    <dbReference type="NCBI Taxonomy" id="40218"/>
    <lineage>
        <taxon>Bacteria</taxon>
        <taxon>Pseudomonadati</taxon>
        <taxon>Thermodesulfobacteriota</taxon>
        <taxon>Syntrophobacteria</taxon>
        <taxon>Syntrophobacterales</taxon>
        <taxon>Syntrophobacteraceae</taxon>
        <taxon>Desulforhabdus</taxon>
    </lineage>
</organism>
<evidence type="ECO:0000256" key="1">
    <source>
        <dbReference type="SAM" id="SignalP"/>
    </source>
</evidence>
<dbReference type="PROSITE" id="PS51257">
    <property type="entry name" value="PROKAR_LIPOPROTEIN"/>
    <property type="match status" value="1"/>
</dbReference>
<dbReference type="Proteomes" id="UP001144372">
    <property type="component" value="Unassembled WGS sequence"/>
</dbReference>
<sequence length="202" mass="21755">MMNRKRCLLLALLMLSLALTACRSPQTCFYTLTSVVDPGVNIQAHSPLTIGIGPVSIAGYTDRPEIVIRESPYVVRLRDFRQWAEPLANGLPAVLLQNIANLMPGDRVDAFPQATPSPLDYRVQVDFTRFDVSKSGQATLAARWQIFDGKTGQLAFSRTSTVSEQAADTSADAAVAALSRTVGKLAVEIAEQVAMLAATSTS</sequence>
<protein>
    <recommendedName>
        <fullName evidence="2">ABC-type transport auxiliary lipoprotein component domain-containing protein</fullName>
    </recommendedName>
</protein>
<proteinExistence type="predicted"/>
<evidence type="ECO:0000259" key="2">
    <source>
        <dbReference type="Pfam" id="PF03886"/>
    </source>
</evidence>
<accession>A0A9W6L7Q5</accession>
<dbReference type="Pfam" id="PF03886">
    <property type="entry name" value="ABC_trans_aux"/>
    <property type="match status" value="1"/>
</dbReference>
<feature type="chain" id="PRO_5040770716" description="ABC-type transport auxiliary lipoprotein component domain-containing protein" evidence="1">
    <location>
        <begin position="22"/>
        <end position="202"/>
    </location>
</feature>
<name>A0A9W6L7Q5_9BACT</name>
<gene>
    <name evidence="3" type="ORF">DAMNIGENAA_22900</name>
</gene>
<evidence type="ECO:0000313" key="4">
    <source>
        <dbReference type="Proteomes" id="UP001144372"/>
    </source>
</evidence>
<dbReference type="RefSeq" id="WP_281794296.1">
    <property type="nucleotide sequence ID" value="NZ_BSDR01000001.1"/>
</dbReference>
<keyword evidence="1" id="KW-0732">Signal</keyword>
<feature type="signal peptide" evidence="1">
    <location>
        <begin position="1"/>
        <end position="21"/>
    </location>
</feature>
<reference evidence="3" key="1">
    <citation type="submission" date="2022-12" db="EMBL/GenBank/DDBJ databases">
        <title>Reference genome sequencing for broad-spectrum identification of bacterial and archaeal isolates by mass spectrometry.</title>
        <authorList>
            <person name="Sekiguchi Y."/>
            <person name="Tourlousse D.M."/>
        </authorList>
    </citation>
    <scope>NUCLEOTIDE SEQUENCE</scope>
    <source>
        <strain evidence="3">ASRB1</strain>
    </source>
</reference>
<feature type="domain" description="ABC-type transport auxiliary lipoprotein component" evidence="2">
    <location>
        <begin position="30"/>
        <end position="190"/>
    </location>
</feature>